<feature type="compositionally biased region" description="Polar residues" evidence="1">
    <location>
        <begin position="59"/>
        <end position="68"/>
    </location>
</feature>
<comment type="caution">
    <text evidence="2">The sequence shown here is derived from an EMBL/GenBank/DDBJ whole genome shotgun (WGS) entry which is preliminary data.</text>
</comment>
<reference evidence="2 3" key="1">
    <citation type="journal article" date="2013" name="BMC Microbiol.">
        <title>Identification of the type II cytochrome c maturation pathway in anammox bacteria by comparative genomics.</title>
        <authorList>
            <person name="Ferousi C."/>
            <person name="Speth D.R."/>
            <person name="Reimann J."/>
            <person name="Op den Camp H.J."/>
            <person name="Allen J.W."/>
            <person name="Keltjens J.T."/>
            <person name="Jetten M.S."/>
        </authorList>
    </citation>
    <scope>NUCLEOTIDE SEQUENCE [LARGE SCALE GENOMIC DNA]</scope>
    <source>
        <strain evidence="2">RU1</strain>
    </source>
</reference>
<protein>
    <submittedName>
        <fullName evidence="2">Uncharacterized protein</fullName>
    </submittedName>
</protein>
<gene>
    <name evidence="2" type="ORF">BROFUL_03291</name>
</gene>
<feature type="region of interest" description="Disordered" evidence="1">
    <location>
        <begin position="55"/>
        <end position="90"/>
    </location>
</feature>
<name>A0A0M2UPG7_9BACT</name>
<dbReference type="AlphaFoldDB" id="A0A0M2UPG7"/>
<proteinExistence type="predicted"/>
<dbReference type="EMBL" id="LAQJ01000301">
    <property type="protein sequence ID" value="KKO18013.1"/>
    <property type="molecule type" value="Genomic_DNA"/>
</dbReference>
<keyword evidence="3" id="KW-1185">Reference proteome</keyword>
<organism evidence="2 3">
    <name type="scientific">Candidatus Brocadia fulgida</name>
    <dbReference type="NCBI Taxonomy" id="380242"/>
    <lineage>
        <taxon>Bacteria</taxon>
        <taxon>Pseudomonadati</taxon>
        <taxon>Planctomycetota</taxon>
        <taxon>Candidatus Brocadiia</taxon>
        <taxon>Candidatus Brocadiales</taxon>
        <taxon>Candidatus Brocadiaceae</taxon>
        <taxon>Candidatus Brocadia</taxon>
    </lineage>
</organism>
<dbReference type="Proteomes" id="UP000034954">
    <property type="component" value="Unassembled WGS sequence"/>
</dbReference>
<evidence type="ECO:0000313" key="3">
    <source>
        <dbReference type="Proteomes" id="UP000034954"/>
    </source>
</evidence>
<evidence type="ECO:0000313" key="2">
    <source>
        <dbReference type="EMBL" id="KKO18013.1"/>
    </source>
</evidence>
<sequence length="139" mass="15837">MPILIICAMVKSPKMSGLSSLSDSIENRMTGYRIPNISSTSPVFFGTVKKHSEERKVSHLQQMSTTEWDGSEDYVSPRGKSIRSHTDERRRGCHPPYPFYLRFLEIGPPRGCAPQPFRSSNHSESIRYGQRQVPVRLKV</sequence>
<evidence type="ECO:0000256" key="1">
    <source>
        <dbReference type="SAM" id="MobiDB-lite"/>
    </source>
</evidence>
<accession>A0A0M2UPG7</accession>